<sequence>MSLTNLVNHATDKGRFQTLQDYINFCKRYLQFIETGLQARIVSQNENHYQFYQYQKDGFYNITRPVNTLLMYEEAIFENASVQFLQVVTQLRERDRQLPDNQLRQVLVRTIYTIQQSIGAALDALPSGKSNQARKVNGDLFERLIRLIISELDVDCVAGTAQVPIKDDNGKILLHTSYQHDLLISEQDQLKIIGSVKTSSKDRIDKIFVDKFLYNKLTATNLPHIAIFLNDVQRKKTKQLNKYGINSTFLSGHFKAYTIRLNPLDGVYYCDIRPNMVSDSLLSQHIQTIDYFFYDDLWRLLSTHGQSLEEVEIEQGEAEDGEE</sequence>
<reference evidence="1" key="1">
    <citation type="submission" date="2019-10" db="EMBL/GenBank/DDBJ databases">
        <authorList>
            <consortium name="Genoscope - CEA"/>
            <person name="William W."/>
        </authorList>
    </citation>
    <scope>NUCLEOTIDE SEQUENCE [LARGE SCALE GENOMIC DNA]</scope>
    <source>
        <strain evidence="1">BBR_PRJEB10994</strain>
    </source>
</reference>
<dbReference type="EMBL" id="CZCS02000009">
    <property type="protein sequence ID" value="VXD12349.1"/>
    <property type="molecule type" value="Genomic_DNA"/>
</dbReference>
<dbReference type="RefSeq" id="WP_083623687.1">
    <property type="nucleotide sequence ID" value="NZ_LR735026.1"/>
</dbReference>
<organism evidence="1 2">
    <name type="scientific">Planktothrix paucivesiculata PCC 9631</name>
    <dbReference type="NCBI Taxonomy" id="671071"/>
    <lineage>
        <taxon>Bacteria</taxon>
        <taxon>Bacillati</taxon>
        <taxon>Cyanobacteriota</taxon>
        <taxon>Cyanophyceae</taxon>
        <taxon>Oscillatoriophycideae</taxon>
        <taxon>Oscillatoriales</taxon>
        <taxon>Microcoleaceae</taxon>
        <taxon>Planktothrix</taxon>
    </lineage>
</organism>
<protein>
    <submittedName>
        <fullName evidence="1">Uncharacterized protein</fullName>
    </submittedName>
</protein>
<name>A0A7Z9BFX3_9CYAN</name>
<evidence type="ECO:0000313" key="1">
    <source>
        <dbReference type="EMBL" id="VXD12349.1"/>
    </source>
</evidence>
<gene>
    <name evidence="1" type="ORF">PL9631_1060021</name>
</gene>
<evidence type="ECO:0000313" key="2">
    <source>
        <dbReference type="Proteomes" id="UP000182190"/>
    </source>
</evidence>
<proteinExistence type="predicted"/>
<dbReference type="Proteomes" id="UP000182190">
    <property type="component" value="Unassembled WGS sequence"/>
</dbReference>
<comment type="caution">
    <text evidence="1">The sequence shown here is derived from an EMBL/GenBank/DDBJ whole genome shotgun (WGS) entry which is preliminary data.</text>
</comment>
<dbReference type="AlphaFoldDB" id="A0A7Z9BFX3"/>
<accession>A0A7Z9BFX3</accession>
<keyword evidence="2" id="KW-1185">Reference proteome</keyword>